<evidence type="ECO:0000313" key="1">
    <source>
        <dbReference type="EMBL" id="KGD72604.1"/>
    </source>
</evidence>
<name>A0A095T7X2_9GAMM</name>
<gene>
    <name evidence="1" type="ORF">HA49_18100</name>
</gene>
<dbReference type="AlphaFoldDB" id="A0A095T7X2"/>
<dbReference type="RefSeq" id="WP_038022397.1">
    <property type="nucleotide sequence ID" value="NZ_JPKR02000003.1"/>
</dbReference>
<dbReference type="eggNOG" id="COG3522">
    <property type="taxonomic scope" value="Bacteria"/>
</dbReference>
<dbReference type="STRING" id="642227.HA49_18100"/>
<comment type="caution">
    <text evidence="1">The sequence shown here is derived from an EMBL/GenBank/DDBJ whole genome shotgun (WGS) entry which is preliminary data.</text>
</comment>
<dbReference type="Proteomes" id="UP000029577">
    <property type="component" value="Unassembled WGS sequence"/>
</dbReference>
<reference evidence="1" key="1">
    <citation type="submission" date="2014-12" db="EMBL/GenBank/DDBJ databases">
        <title>The draft genome of the Tatumella morbirosei type strain, LMG23360T isolated from pineapple rot.</title>
        <authorList>
            <person name="Smits T.H."/>
            <person name="Palmer M."/>
            <person name="Venter S.N."/>
            <person name="Duffy B."/>
            <person name="Steenkamp E.T."/>
            <person name="Chan W.Y."/>
            <person name="Coutinho T.A."/>
            <person name="Coetzee M.P."/>
            <person name="De Maayer P."/>
        </authorList>
    </citation>
    <scope>NUCLEOTIDE SEQUENCE [LARGE SCALE GENOMIC DNA]</scope>
    <source>
        <strain evidence="1">LMG 23360</strain>
    </source>
</reference>
<dbReference type="EMBL" id="JPKR02000003">
    <property type="protein sequence ID" value="KGD72604.1"/>
    <property type="molecule type" value="Genomic_DNA"/>
</dbReference>
<organism evidence="1 2">
    <name type="scientific">Tatumella morbirosei</name>
    <dbReference type="NCBI Taxonomy" id="642227"/>
    <lineage>
        <taxon>Bacteria</taxon>
        <taxon>Pseudomonadati</taxon>
        <taxon>Pseudomonadota</taxon>
        <taxon>Gammaproteobacteria</taxon>
        <taxon>Enterobacterales</taxon>
        <taxon>Erwiniaceae</taxon>
        <taxon>Tatumella</taxon>
    </lineage>
</organism>
<dbReference type="NCBIfam" id="TIGR03353">
    <property type="entry name" value="VI_chp_4"/>
    <property type="match status" value="1"/>
</dbReference>
<protein>
    <submittedName>
        <fullName evidence="1">Type VI secretion protein</fullName>
    </submittedName>
</protein>
<dbReference type="PANTHER" id="PTHR35566">
    <property type="entry name" value="BLR3599 PROTEIN"/>
    <property type="match status" value="1"/>
</dbReference>
<dbReference type="Pfam" id="PF05936">
    <property type="entry name" value="T6SS_VasE"/>
    <property type="match status" value="1"/>
</dbReference>
<evidence type="ECO:0000313" key="2">
    <source>
        <dbReference type="Proteomes" id="UP000029577"/>
    </source>
</evidence>
<accession>A0A095T7X2</accession>
<dbReference type="PANTHER" id="PTHR35566:SF1">
    <property type="entry name" value="TYPE VI SECRETION SYSTEM BASEPLATE COMPONENT TSSK1"/>
    <property type="match status" value="1"/>
</dbReference>
<sequence>MNTADKVIWSEGMFLRPHHFQQSERWLEAYSRSWGKLQCPWHWGFMTLSIDNALLRQGKLAIAEASGIMPDGTPFTISHPDNAPVPLDLSGVTEEITIVLALPEQRKGRTEVIFNEAADSLARYLSEDREVDDLNASAVGRAAMQFGRLRLSLMPAADVNAEWTAVSVARVKGTGKDRSLQLDTGFIPPLLNCHISPSITGFLNDMQGILAQRSEQMGQRLQQAGRGGNTEMIDFMLLTLINRYIGQVDHIRRLPQLHPERLFSDWLQFATELTSWSPSRRPGDKLPVYNHDNLYLSFSRLMLQLRQSLSLVMEENALQLTLTERSHGLYVATVSDVSLIRDYGFVLAVRADLPGETLITHFPAQMKIAPVTRIRDLVQLQLPGIGLRVMPSAPRQIPWHSGYIYFELERGSELWKQMAKSEAFALHLAGDFPGLDLQLWALRNSRN</sequence>
<keyword evidence="2" id="KW-1185">Reference proteome</keyword>
<dbReference type="OrthoDB" id="9775333at2"/>
<dbReference type="InterPro" id="IPR010263">
    <property type="entry name" value="T6SS_TssK"/>
</dbReference>
<proteinExistence type="predicted"/>